<dbReference type="InterPro" id="IPR006311">
    <property type="entry name" value="TAT_signal"/>
</dbReference>
<feature type="domain" description="MurNAc-LAA" evidence="5">
    <location>
        <begin position="140"/>
        <end position="294"/>
    </location>
</feature>
<dbReference type="Gene3D" id="3.40.630.40">
    <property type="entry name" value="Zn-dependent exopeptidases"/>
    <property type="match status" value="1"/>
</dbReference>
<feature type="compositionally biased region" description="Pro residues" evidence="4">
    <location>
        <begin position="7"/>
        <end position="17"/>
    </location>
</feature>
<evidence type="ECO:0000256" key="3">
    <source>
        <dbReference type="ARBA" id="ARBA00022801"/>
    </source>
</evidence>
<dbReference type="PROSITE" id="PS51318">
    <property type="entry name" value="TAT"/>
    <property type="match status" value="1"/>
</dbReference>
<comment type="catalytic activity">
    <reaction evidence="1">
        <text>Hydrolyzes the link between N-acetylmuramoyl residues and L-amino acid residues in certain cell-wall glycopeptides.</text>
        <dbReference type="EC" id="3.5.1.28"/>
    </reaction>
</comment>
<dbReference type="SUPFAM" id="SSF53187">
    <property type="entry name" value="Zn-dependent exopeptidases"/>
    <property type="match status" value="1"/>
</dbReference>
<dbReference type="EMBL" id="CP053708">
    <property type="protein sequence ID" value="QKE91177.1"/>
    <property type="molecule type" value="Genomic_DNA"/>
</dbReference>
<dbReference type="PANTHER" id="PTHR30404">
    <property type="entry name" value="N-ACETYLMURAMOYL-L-ALANINE AMIDASE"/>
    <property type="match status" value="1"/>
</dbReference>
<dbReference type="Pfam" id="PF01520">
    <property type="entry name" value="Amidase_3"/>
    <property type="match status" value="1"/>
</dbReference>
<proteinExistence type="predicted"/>
<reference evidence="6 7" key="1">
    <citation type="journal article" date="2014" name="World J. Microbiol. Biotechnol.">
        <title>Biodiversity and physiological characteristics of Antarctic and Arctic lichens-associated bacteria.</title>
        <authorList>
            <person name="Lee Y.M."/>
            <person name="Kim E.H."/>
            <person name="Lee H.K."/>
            <person name="Hong S.G."/>
        </authorList>
    </citation>
    <scope>NUCLEOTIDE SEQUENCE [LARGE SCALE GENOMIC DNA]</scope>
    <source>
        <strain evidence="6 7">PAMC 26569</strain>
    </source>
</reference>
<sequence length="309" mass="32368">MRGDSLPVPPVVPPTEPQPDRHRRRLLSATLSGAGLIGAGLLSPRAAQAAAEHTMHRSGHHAPVAAPAIVGRAQKPMPLVMLDPGHGGKDPGAIGISGTYEKHIAEAAASELQRQLLATGRYRVSLTRGTDVFIPLEDRVGIAEGKQAALFVSMHADALHDPGVRGASVYTLSDGASDVQTAALARTENSADRFAGPRFHGTSPEVQRILASLVRQETRSGSAHMAGSVVAAFRPRIGLLTNPSRHAGFVVLKAADIPSVLVEMGFMSNRLDEAALRQSSHRTLVASAMARAIDGYFASSAGGFTRLSG</sequence>
<dbReference type="InterPro" id="IPR002508">
    <property type="entry name" value="MurNAc-LAA_cat"/>
</dbReference>
<evidence type="ECO:0000313" key="6">
    <source>
        <dbReference type="EMBL" id="QKE91177.1"/>
    </source>
</evidence>
<dbReference type="KEGG" id="lck:HN018_14985"/>
<gene>
    <name evidence="6" type="ORF">HN018_14985</name>
</gene>
<evidence type="ECO:0000256" key="2">
    <source>
        <dbReference type="ARBA" id="ARBA00011901"/>
    </source>
</evidence>
<feature type="region of interest" description="Disordered" evidence="4">
    <location>
        <begin position="1"/>
        <end position="22"/>
    </location>
</feature>
<dbReference type="CDD" id="cd02696">
    <property type="entry name" value="MurNAc-LAA"/>
    <property type="match status" value="1"/>
</dbReference>
<dbReference type="GO" id="GO:0009253">
    <property type="term" value="P:peptidoglycan catabolic process"/>
    <property type="evidence" value="ECO:0007669"/>
    <property type="project" value="InterPro"/>
</dbReference>
<evidence type="ECO:0000259" key="5">
    <source>
        <dbReference type="SMART" id="SM00646"/>
    </source>
</evidence>
<organism evidence="6 7">
    <name type="scientific">Lichenicola cladoniae</name>
    <dbReference type="NCBI Taxonomy" id="1484109"/>
    <lineage>
        <taxon>Bacteria</taxon>
        <taxon>Pseudomonadati</taxon>
        <taxon>Pseudomonadota</taxon>
        <taxon>Alphaproteobacteria</taxon>
        <taxon>Acetobacterales</taxon>
        <taxon>Acetobacteraceae</taxon>
        <taxon>Lichenicola</taxon>
    </lineage>
</organism>
<dbReference type="Proteomes" id="UP000500767">
    <property type="component" value="Chromosome"/>
</dbReference>
<keyword evidence="3" id="KW-0378">Hydrolase</keyword>
<name>A0A6M8HSI8_9PROT</name>
<dbReference type="GO" id="GO:0008745">
    <property type="term" value="F:N-acetylmuramoyl-L-alanine amidase activity"/>
    <property type="evidence" value="ECO:0007669"/>
    <property type="project" value="UniProtKB-EC"/>
</dbReference>
<evidence type="ECO:0000256" key="4">
    <source>
        <dbReference type="SAM" id="MobiDB-lite"/>
    </source>
</evidence>
<dbReference type="InterPro" id="IPR050695">
    <property type="entry name" value="N-acetylmuramoyl_amidase_3"/>
</dbReference>
<dbReference type="GO" id="GO:0030288">
    <property type="term" value="C:outer membrane-bounded periplasmic space"/>
    <property type="evidence" value="ECO:0007669"/>
    <property type="project" value="TreeGrafter"/>
</dbReference>
<dbReference type="SMART" id="SM00646">
    <property type="entry name" value="Ami_3"/>
    <property type="match status" value="1"/>
</dbReference>
<keyword evidence="7" id="KW-1185">Reference proteome</keyword>
<protein>
    <recommendedName>
        <fullName evidence="2">N-acetylmuramoyl-L-alanine amidase</fullName>
        <ecNumber evidence="2">3.5.1.28</ecNumber>
    </recommendedName>
</protein>
<accession>A0A6M8HSI8</accession>
<dbReference type="PANTHER" id="PTHR30404:SF0">
    <property type="entry name" value="N-ACETYLMURAMOYL-L-ALANINE AMIDASE AMIC"/>
    <property type="match status" value="1"/>
</dbReference>
<dbReference type="AlphaFoldDB" id="A0A6M8HSI8"/>
<dbReference type="RefSeq" id="WP_171833300.1">
    <property type="nucleotide sequence ID" value="NZ_CP053708.1"/>
</dbReference>
<evidence type="ECO:0000313" key="7">
    <source>
        <dbReference type="Proteomes" id="UP000500767"/>
    </source>
</evidence>
<dbReference type="EC" id="3.5.1.28" evidence="2"/>
<evidence type="ECO:0000256" key="1">
    <source>
        <dbReference type="ARBA" id="ARBA00001561"/>
    </source>
</evidence>